<feature type="transmembrane region" description="Helical" evidence="2">
    <location>
        <begin position="173"/>
        <end position="194"/>
    </location>
</feature>
<dbReference type="EMBL" id="KT625422">
    <property type="protein sequence ID" value="ALO63627.1"/>
    <property type="molecule type" value="Genomic_DNA"/>
</dbReference>
<reference evidence="3" key="1">
    <citation type="journal article" date="2015" name="BMC Evol. Biol.">
        <title>Chloroplast phylogenomic analysis of chlorophyte green algae identifies a novel lineage sister to the Sphaeropleales (Chlorophyceae).</title>
        <authorList>
            <person name="Lemieux C."/>
            <person name="Vincent A.T."/>
            <person name="Labarre A."/>
            <person name="Otis C."/>
            <person name="Turmel M."/>
        </authorList>
    </citation>
    <scope>NUCLEOTIDE SEQUENCE</scope>
</reference>
<dbReference type="RefSeq" id="YP_009185278.1">
    <property type="nucleotide sequence ID" value="NC_028587.1"/>
</dbReference>
<feature type="transmembrane region" description="Helical" evidence="2">
    <location>
        <begin position="303"/>
        <end position="327"/>
    </location>
</feature>
<accession>A0A0S2LQD3</accession>
<keyword evidence="2" id="KW-0812">Transmembrane</keyword>
<feature type="compositionally biased region" description="Basic residues" evidence="1">
    <location>
        <begin position="1563"/>
        <end position="1582"/>
    </location>
</feature>
<feature type="transmembrane region" description="Helical" evidence="2">
    <location>
        <begin position="257"/>
        <end position="282"/>
    </location>
</feature>
<feature type="transmembrane region" description="Helical" evidence="2">
    <location>
        <begin position="114"/>
        <end position="134"/>
    </location>
</feature>
<keyword evidence="3" id="KW-0150">Chloroplast</keyword>
<geneLocation type="chloroplast" evidence="3"/>
<evidence type="ECO:0000313" key="3">
    <source>
        <dbReference type="EMBL" id="ALO63627.1"/>
    </source>
</evidence>
<name>A0A0S2LQD3_9CHLO</name>
<feature type="transmembrane region" description="Helical" evidence="2">
    <location>
        <begin position="146"/>
        <end position="167"/>
    </location>
</feature>
<feature type="compositionally biased region" description="Low complexity" evidence="1">
    <location>
        <begin position="1542"/>
        <end position="1553"/>
    </location>
</feature>
<organism evidence="3">
    <name type="scientific">Phacotus lenticularis</name>
    <dbReference type="NCBI Taxonomy" id="52965"/>
    <lineage>
        <taxon>Eukaryota</taxon>
        <taxon>Viridiplantae</taxon>
        <taxon>Chlorophyta</taxon>
        <taxon>core chlorophytes</taxon>
        <taxon>Chlorophyceae</taxon>
        <taxon>CS clade</taxon>
        <taxon>Chlamydomonadales</taxon>
        <taxon>Phacotaceae</taxon>
        <taxon>Phacotus</taxon>
    </lineage>
</organism>
<dbReference type="GeneID" id="26379221"/>
<evidence type="ECO:0000256" key="2">
    <source>
        <dbReference type="SAM" id="Phobius"/>
    </source>
</evidence>
<evidence type="ECO:0000256" key="1">
    <source>
        <dbReference type="SAM" id="MobiDB-lite"/>
    </source>
</evidence>
<keyword evidence="3" id="KW-0934">Plastid</keyword>
<feature type="region of interest" description="Disordered" evidence="1">
    <location>
        <begin position="1523"/>
        <end position="1582"/>
    </location>
</feature>
<keyword evidence="2" id="KW-0472">Membrane</keyword>
<protein>
    <submittedName>
        <fullName evidence="3">Hypothetical chloroplast RF1</fullName>
    </submittedName>
</protein>
<feature type="transmembrane region" description="Helical" evidence="2">
    <location>
        <begin position="214"/>
        <end position="233"/>
    </location>
</feature>
<feature type="compositionally biased region" description="Polar residues" evidence="1">
    <location>
        <begin position="1523"/>
        <end position="1536"/>
    </location>
</feature>
<gene>
    <name evidence="3" type="primary">ycf1</name>
</gene>
<feature type="region of interest" description="Disordered" evidence="1">
    <location>
        <begin position="2163"/>
        <end position="2184"/>
    </location>
</feature>
<sequence length="2316" mass="269850">MIPIISLVTSVKDYIEVVHKLIESDSTYSIQNYNELGSIFTYSLISLKNTFIDVLSLNWFKTNFNLPIMVPEISSAMISEISVLDGYFHNTFQFLDTPLSYGPKNSFVYGLEKFVIGLINSCFFIIPTSTAHIITLRRFVMQGLEAGYIAGVGTIAGNIFWIGSIILGCRFFVIPWLSLDIFRYVLGFMLLIKYMWDSYNERRMVLEDLSKQKIFLLSFLLALTEQTSIYPFISNLSVGPESSILESFPADNYSQFLWVHCCYLLGLLIGSFSLLHLTCWFWENPAFKLYMWVISSFKVSTSLYSKVLNFGFLYLTMICAITSIPYYGLDYTLTNPLGFVSDDRIIDAKLLPETAFINTKASDKNTRRNRGRHGRRERWKRRVRKYRTFDASLYDQGVYDLFTVEDLNYGFDRFWLRRKIRNHRVRFRFFPGPWMRSFKKQLSKPRLESYAGPRQEFFRILFEQVYHPSFHKYNYVNKNKKEEKLKLTSLANPVLTPTVTPPLGSPLLTKDSLSGNPFLTLDENSLNSFSKKETSIYLSTSDSLENQKTKNQAFTIKKNLYREHSTLRKFVRKVNNRLKTSEIIQRLESGSKGLKNSKTVLNKYDDSTKGVYSKRWKEIFSKIQKKRTSLSTESKHLNGFLTNFYTQSLSVKPTLANNSGYIEFPETNKFNMPQSSNVKKQNSLISNVDKSKQVLHYKSLFTPNLENSQNLIKNSNGKGVLLHPLNYYLKKEKAFQAKLNYYTPTVFRQFSIENNAPYFRVMMKRYFYYYKPTLRWKKTMKVASLRKARRKSSRVPRKLQYSETTLGNQSVSNMPISNQNLTTSVSGSQSSAVNSALLAGPLSFNERLKQPTSNYTIVGKRASRYRYQIYKDVLQHWYYSPFNRFLLKLDVDSFIRRQPNSHFLTKNEENLIHLRRFLLSEHYNTLRWYTYMQHYRSMKTRIGGTKSFSSTAYNQQFQGTFKKIRHLFAITPSGLATQPNSSELNPKTVLKFDQPLYNESYNTSNKTYLNTFLIHEELFGSSRPLDDLVSQSTGIVREYLTQAAPLRQQIIQDLIQKRNFTELTQFLYSGQKTRGTKPVTNNRDLYNQEQYYLLNTNEKQEIQKFEKEQIKQYLRENNLKGDLWINLLKKWKRRVNDQEFMKNYIARRVEKREKREQKKQALLEKKLVKLTNWLKDLPTTNSSNLKSENSNKLVMMFNLKPTESIMLSSGAQKAINEGISSLANLNSSSGSTILNPQERAIWKASTLLQYKKKLLNQNISGPIGIKKLNLENLRFYENLRKEQEIQTSLTSISTILQQVNTTNLVNKSKKSLNLKSLLVKATDLTQYFKRNIEQYLGLRKVYSLVLPAKRKSFKAWKQKERALNKQKKSRKEFKSLSSIITKKKPIRFKNEYYFNSDISSANTTAMASDNALSKNLVTSFTISKKRDDTPDQKAVLESSNSKTFAWGSQYFSNQNFFTKQFKRKKSPQRRARIRRNRGVIRKRTLADSLKREFRNLRRYGETVDNDSKTQKILDKINTFSLTSTKGQNKSTSNTAEPNMLDQKQQQETKSSQKLNWQSQWKLSRSKQRKQRTWKQKRSKYSQKLRKYKKRRRNVLGKIRILSKQLKRVQSKVEIQNWWWKNFLPSIRANSDALWQIEKDRQIREKLEEFSVSEILKRDSVNLNSVNGELQIGNTDFKPLFLPQAMRLKESLANKSNSSTKDLDVNTTVNEKNLNLATITSPNKEENQDLIGQLYENLLLSKTATPNQAGTDKAPFLTMNTSIPFYAGWDESLRKFVVTNRLLSRRQTGFELSLNNSNQKDSTISAFNPLLSVLEAREKIKNEDSSTQDRNLSSGAPVDLKMGSNSKEQIIEFTSAPLKGMNAATTLYWQIPFTTYDPDQFFALGMDGFAPIGWKRFNFRHTILKSWLYYLSSGNTYTYLNLNTPSLNSTGENKNVLAEKKPILVKKETTFNTGNSFSSASIDSTSLNSTESQNPLIYKLNRKNNLFSANFSSTETLSFNSSNSIETNMSGNKIKRNLSRRLKKRNRRVKKHPRAPVWFPSGPLLNQVLPVHYIYVFYKRSRVPRDRYIKRRLQKNTNKTVGITDKEQTTGPLSPALLDYTLRKRVKTKRKYHRKKDLTKKMPIFPRRAKFLGADGDSIYWRPMSRQKLNKSIGELVREQRLLRNKQRKKEGSASNKQPSLRVKQLRRRVQRQIIRTVWRYKPRAGGFVWPGDYLRLELVKAPKLQQPKFDSESKSKIKGGGNESVGSLVGTIGMSEQSKQTPKTKRKKKRTLQEWQIQPKKYLLEKHNLRVLKKKLEKANRSSKIKQRIKELNYLV</sequence>
<keyword evidence="2" id="KW-1133">Transmembrane helix</keyword>
<proteinExistence type="predicted"/>